<dbReference type="Gene3D" id="1.10.600.10">
    <property type="entry name" value="Farnesyl Diphosphate Synthase"/>
    <property type="match status" value="1"/>
</dbReference>
<evidence type="ECO:0000313" key="1">
    <source>
        <dbReference type="EMBL" id="MFC3757091.1"/>
    </source>
</evidence>
<dbReference type="Proteomes" id="UP001595735">
    <property type="component" value="Unassembled WGS sequence"/>
</dbReference>
<name>A0ABV7XVQ9_9FLAO</name>
<evidence type="ECO:0008006" key="3">
    <source>
        <dbReference type="Google" id="ProtNLM"/>
    </source>
</evidence>
<keyword evidence="2" id="KW-1185">Reference proteome</keyword>
<reference evidence="2" key="1">
    <citation type="journal article" date="2019" name="Int. J. Syst. Evol. Microbiol.">
        <title>The Global Catalogue of Microorganisms (GCM) 10K type strain sequencing project: providing services to taxonomists for standard genome sequencing and annotation.</title>
        <authorList>
            <consortium name="The Broad Institute Genomics Platform"/>
            <consortium name="The Broad Institute Genome Sequencing Center for Infectious Disease"/>
            <person name="Wu L."/>
            <person name="Ma J."/>
        </authorList>
    </citation>
    <scope>NUCLEOTIDE SEQUENCE [LARGE SCALE GENOMIC DNA]</scope>
    <source>
        <strain evidence="2">CECT 7798</strain>
    </source>
</reference>
<dbReference type="SUPFAM" id="SSF48576">
    <property type="entry name" value="Terpenoid synthases"/>
    <property type="match status" value="1"/>
</dbReference>
<sequence>MKQKDVPILQYPWSYEIGPFSQSFYEEETSWIDTDYQFMSESTRKKYKKHGLAEATSYMFPAASTIEQIRPIARFMVWLTLYDDYYEVCPVNKLIDIRNHIMDIMMGEKPKSD</sequence>
<evidence type="ECO:0000313" key="2">
    <source>
        <dbReference type="Proteomes" id="UP001595735"/>
    </source>
</evidence>
<comment type="caution">
    <text evidence="1">The sequence shown here is derived from an EMBL/GenBank/DDBJ whole genome shotgun (WGS) entry which is preliminary data.</text>
</comment>
<protein>
    <recommendedName>
        <fullName evidence="3">WYL domain-containing protein</fullName>
    </recommendedName>
</protein>
<dbReference type="EMBL" id="JBHRYO010000002">
    <property type="protein sequence ID" value="MFC3757091.1"/>
    <property type="molecule type" value="Genomic_DNA"/>
</dbReference>
<gene>
    <name evidence="1" type="ORF">ACFONJ_14040</name>
</gene>
<organism evidence="1 2">
    <name type="scientific">Chryseobacterium tructae</name>
    <dbReference type="NCBI Taxonomy" id="1037380"/>
    <lineage>
        <taxon>Bacteria</taxon>
        <taxon>Pseudomonadati</taxon>
        <taxon>Bacteroidota</taxon>
        <taxon>Flavobacteriia</taxon>
        <taxon>Flavobacteriales</taxon>
        <taxon>Weeksellaceae</taxon>
        <taxon>Chryseobacterium group</taxon>
        <taxon>Chryseobacterium</taxon>
    </lineage>
</organism>
<accession>A0ABV7XVQ9</accession>
<dbReference type="InterPro" id="IPR008949">
    <property type="entry name" value="Isoprenoid_synthase_dom_sf"/>
</dbReference>
<proteinExistence type="predicted"/>
<dbReference type="RefSeq" id="WP_290298069.1">
    <property type="nucleotide sequence ID" value="NZ_JAUFQR010000001.1"/>
</dbReference>